<keyword evidence="2 5" id="KW-0547">Nucleotide-binding</keyword>
<dbReference type="Pfam" id="PF01425">
    <property type="entry name" value="Amidase"/>
    <property type="match status" value="1"/>
</dbReference>
<dbReference type="HAMAP" id="MF_00120">
    <property type="entry name" value="GatA"/>
    <property type="match status" value="1"/>
</dbReference>
<reference evidence="7 8" key="1">
    <citation type="submission" date="2023-10" db="EMBL/GenBank/DDBJ databases">
        <title>Genomes of two closely related lineages of the louse Polyplax serrata with different host specificities.</title>
        <authorList>
            <person name="Martinu J."/>
            <person name="Tarabai H."/>
            <person name="Stefka J."/>
            <person name="Hypsa V."/>
        </authorList>
    </citation>
    <scope>NUCLEOTIDE SEQUENCE [LARGE SCALE GENOMIC DNA]</scope>
    <source>
        <strain evidence="7">HR10_N</strain>
    </source>
</reference>
<comment type="caution">
    <text evidence="7">The sequence shown here is derived from an EMBL/GenBank/DDBJ whole genome shotgun (WGS) entry which is preliminary data.</text>
</comment>
<dbReference type="GO" id="GO:0005524">
    <property type="term" value="F:ATP binding"/>
    <property type="evidence" value="ECO:0007669"/>
    <property type="project" value="UniProtKB-KW"/>
</dbReference>
<comment type="subcellular location">
    <subcellularLocation>
        <location evidence="5">Mitochondrion</location>
    </subcellularLocation>
</comment>
<gene>
    <name evidence="5" type="primary">GatA</name>
    <name evidence="7" type="ORF">RUM43_004878</name>
</gene>
<dbReference type="InterPro" id="IPR023631">
    <property type="entry name" value="Amidase_dom"/>
</dbReference>
<dbReference type="InterPro" id="IPR000120">
    <property type="entry name" value="Amidase"/>
</dbReference>
<dbReference type="GO" id="GO:0032543">
    <property type="term" value="P:mitochondrial translation"/>
    <property type="evidence" value="ECO:0007669"/>
    <property type="project" value="UniProtKB-UniRule"/>
</dbReference>
<dbReference type="InterPro" id="IPR004412">
    <property type="entry name" value="GatA"/>
</dbReference>
<evidence type="ECO:0000256" key="1">
    <source>
        <dbReference type="ARBA" id="ARBA00022598"/>
    </source>
</evidence>
<keyword evidence="3 5" id="KW-0067">ATP-binding</keyword>
<evidence type="ECO:0000256" key="2">
    <source>
        <dbReference type="ARBA" id="ARBA00022741"/>
    </source>
</evidence>
<dbReference type="GO" id="GO:0030956">
    <property type="term" value="C:glutamyl-tRNA(Gln) amidotransferase complex"/>
    <property type="evidence" value="ECO:0007669"/>
    <property type="project" value="UniProtKB-UniRule"/>
</dbReference>
<evidence type="ECO:0000256" key="5">
    <source>
        <dbReference type="HAMAP-Rule" id="MF_03150"/>
    </source>
</evidence>
<comment type="catalytic activity">
    <reaction evidence="5">
        <text>L-glutamyl-tRNA(Gln) + L-glutamine + ATP + H2O = L-glutaminyl-tRNA(Gln) + L-glutamate + ADP + phosphate + H(+)</text>
        <dbReference type="Rhea" id="RHEA:17521"/>
        <dbReference type="Rhea" id="RHEA-COMP:9681"/>
        <dbReference type="Rhea" id="RHEA-COMP:9684"/>
        <dbReference type="ChEBI" id="CHEBI:15377"/>
        <dbReference type="ChEBI" id="CHEBI:15378"/>
        <dbReference type="ChEBI" id="CHEBI:29985"/>
        <dbReference type="ChEBI" id="CHEBI:30616"/>
        <dbReference type="ChEBI" id="CHEBI:43474"/>
        <dbReference type="ChEBI" id="CHEBI:58359"/>
        <dbReference type="ChEBI" id="CHEBI:78520"/>
        <dbReference type="ChEBI" id="CHEBI:78521"/>
        <dbReference type="ChEBI" id="CHEBI:456216"/>
        <dbReference type="EC" id="6.3.5.7"/>
    </reaction>
</comment>
<feature type="domain" description="Amidase" evidence="6">
    <location>
        <begin position="22"/>
        <end position="478"/>
    </location>
</feature>
<name>A0AAN8XLU2_POLSC</name>
<keyword evidence="5" id="KW-0496">Mitochondrion</keyword>
<feature type="active site" description="Acyl-ester intermediate" evidence="5">
    <location>
        <position position="187"/>
    </location>
</feature>
<dbReference type="PANTHER" id="PTHR11895:SF7">
    <property type="entry name" value="GLUTAMYL-TRNA(GLN) AMIDOTRANSFERASE SUBUNIT A, MITOCHONDRIAL"/>
    <property type="match status" value="1"/>
</dbReference>
<evidence type="ECO:0000313" key="8">
    <source>
        <dbReference type="Proteomes" id="UP001372834"/>
    </source>
</evidence>
<feature type="active site" description="Charge relay system" evidence="5">
    <location>
        <position position="163"/>
    </location>
</feature>
<dbReference type="GO" id="GO:0005739">
    <property type="term" value="C:mitochondrion"/>
    <property type="evidence" value="ECO:0007669"/>
    <property type="project" value="UniProtKB-SubCell"/>
</dbReference>
<comment type="function">
    <text evidence="5">Allows the formation of correctly charged Gln-tRNA(Gln) through the transamidation of misacylated Glu-tRNA(Gln) in the mitochondria. The reaction takes place in the presence of glutamine and ATP through an activated gamma-phospho-Glu-tRNA(Gln).</text>
</comment>
<dbReference type="AlphaFoldDB" id="A0AAN8XLU2"/>
<dbReference type="InterPro" id="IPR036928">
    <property type="entry name" value="AS_sf"/>
</dbReference>
<sequence>MLNTTIKKLHGRLKGNSVTVEEVIGSCLKRANEIKDLNAYINLNSENVEQIEDSKRHFKNGNCRSPLEGIPIAVKDNFCVKNMPTTCGSKMLKNFVPKYTATVVEKLFNSGAILLGKTNMDEFAMGSGTTTSAFGPTKNIWGSKHSNIFMQDDSEDWFLAGGSSGGSAVAVASGTCLGALGSDTGGSCRNPASYCGVVGLKPSYGLLSRHGLIPLVNSMDVPGILTLNVEDASILLGIMAGKDENDSTTLQSDLNLNLNFSSSSVKGLKIGIPIEYNCEGLSDEIKSTWDDVAKILDGGGATVVPVSMPHTKYSIVCYSILNQCEVASNMARYDGVEYGLRCDSTKNSSEMFTDSRSSGFNDIVRSRILGGNYFLLSRSKRYYDQALKVRRLIFEDFQNIWDKGINILLTPTTLTDAPRYSEYKEKDEREQSVVQDYCTQPANLAGCPAITIPIELSKKGFPISLQLMAPNFMEKTLLESALYIENAVYFAQYRNKFIS</sequence>
<dbReference type="Proteomes" id="UP001372834">
    <property type="component" value="Unassembled WGS sequence"/>
</dbReference>
<evidence type="ECO:0000256" key="4">
    <source>
        <dbReference type="ARBA" id="ARBA00022917"/>
    </source>
</evidence>
<dbReference type="SUPFAM" id="SSF75304">
    <property type="entry name" value="Amidase signature (AS) enzymes"/>
    <property type="match status" value="1"/>
</dbReference>
<feature type="active site" description="Charge relay system" evidence="5">
    <location>
        <position position="75"/>
    </location>
</feature>
<comment type="similarity">
    <text evidence="5">Belongs to the amidase family. GatA subfamily.</text>
</comment>
<organism evidence="7 8">
    <name type="scientific">Polyplax serrata</name>
    <name type="common">Common mouse louse</name>
    <dbReference type="NCBI Taxonomy" id="468196"/>
    <lineage>
        <taxon>Eukaryota</taxon>
        <taxon>Metazoa</taxon>
        <taxon>Ecdysozoa</taxon>
        <taxon>Arthropoda</taxon>
        <taxon>Hexapoda</taxon>
        <taxon>Insecta</taxon>
        <taxon>Pterygota</taxon>
        <taxon>Neoptera</taxon>
        <taxon>Paraneoptera</taxon>
        <taxon>Psocodea</taxon>
        <taxon>Troctomorpha</taxon>
        <taxon>Phthiraptera</taxon>
        <taxon>Anoplura</taxon>
        <taxon>Polyplacidae</taxon>
        <taxon>Polyplax</taxon>
    </lineage>
</organism>
<evidence type="ECO:0000256" key="3">
    <source>
        <dbReference type="ARBA" id="ARBA00022840"/>
    </source>
</evidence>
<protein>
    <recommendedName>
        <fullName evidence="5">Glutamyl-tRNA(Gln) amidotransferase subunit A, mitochondrial</fullName>
        <shortName evidence="5">Glu-AdT subunit A</shortName>
        <ecNumber evidence="5">6.3.5.7</ecNumber>
    </recommendedName>
</protein>
<proteinExistence type="inferred from homology"/>
<dbReference type="GO" id="GO:0050567">
    <property type="term" value="F:glutaminyl-tRNA synthase (glutamine-hydrolyzing) activity"/>
    <property type="evidence" value="ECO:0007669"/>
    <property type="project" value="UniProtKB-UniRule"/>
</dbReference>
<dbReference type="EMBL" id="JAWJWE010000002">
    <property type="protein sequence ID" value="KAK6643373.1"/>
    <property type="molecule type" value="Genomic_DNA"/>
</dbReference>
<evidence type="ECO:0000313" key="7">
    <source>
        <dbReference type="EMBL" id="KAK6643373.1"/>
    </source>
</evidence>
<keyword evidence="4 5" id="KW-0648">Protein biosynthesis</keyword>
<accession>A0AAN8XLU2</accession>
<dbReference type="Gene3D" id="3.90.1300.10">
    <property type="entry name" value="Amidase signature (AS) domain"/>
    <property type="match status" value="1"/>
</dbReference>
<dbReference type="GO" id="GO:0070681">
    <property type="term" value="P:glutaminyl-tRNAGln biosynthesis via transamidation"/>
    <property type="evidence" value="ECO:0007669"/>
    <property type="project" value="UniProtKB-UniRule"/>
</dbReference>
<evidence type="ECO:0000259" key="6">
    <source>
        <dbReference type="Pfam" id="PF01425"/>
    </source>
</evidence>
<keyword evidence="1 5" id="KW-0436">Ligase</keyword>
<dbReference type="PANTHER" id="PTHR11895">
    <property type="entry name" value="TRANSAMIDASE"/>
    <property type="match status" value="1"/>
</dbReference>
<dbReference type="EC" id="6.3.5.7" evidence="5"/>
<comment type="subunit">
    <text evidence="5">Subunit of the heterotrimeric GatCAB amidotransferase (AdT) complex, composed of A, B and C subunits.</text>
</comment>